<dbReference type="InterPro" id="IPR004422">
    <property type="entry name" value="RFAP_synthase"/>
</dbReference>
<comment type="similarity">
    <text evidence="5">Belongs to the beta-RFA-P synthase family.</text>
</comment>
<protein>
    <recommendedName>
        <fullName evidence="5">Beta-ribofuranosylaminobenzene 5'-phosphate synthase</fullName>
        <shortName evidence="5">Beta-RFA-P synthase</shortName>
        <ecNumber evidence="5">2.4.2.54</ecNumber>
    </recommendedName>
</protein>
<keyword evidence="5" id="KW-0328">Glycosyltransferase</keyword>
<dbReference type="Proteomes" id="UP000002315">
    <property type="component" value="Chromosome"/>
</dbReference>
<dbReference type="PANTHER" id="PTHR20861">
    <property type="entry name" value="HOMOSERINE/4-DIPHOSPHOCYTIDYL-2-C-METHYL-D-ERYTHRITOL KINASE"/>
    <property type="match status" value="1"/>
</dbReference>
<name>E3GXH7_METFV</name>
<evidence type="ECO:0000256" key="4">
    <source>
        <dbReference type="ARBA" id="ARBA00022840"/>
    </source>
</evidence>
<dbReference type="HOGENOM" id="CLU_061764_0_0_2"/>
<keyword evidence="2 5" id="KW-0808">Transferase</keyword>
<gene>
    <name evidence="8" type="ordered locus">Mfer_0206</name>
</gene>
<evidence type="ECO:0000259" key="7">
    <source>
        <dbReference type="Pfam" id="PF08544"/>
    </source>
</evidence>
<dbReference type="OrthoDB" id="85156at2157"/>
<evidence type="ECO:0000256" key="1">
    <source>
        <dbReference type="ARBA" id="ARBA00022605"/>
    </source>
</evidence>
<keyword evidence="4" id="KW-0067">ATP-binding</keyword>
<dbReference type="Pfam" id="PF08544">
    <property type="entry name" value="GHMP_kinases_C"/>
    <property type="match status" value="1"/>
</dbReference>
<comment type="catalytic activity">
    <reaction evidence="5">
        <text>5-phospho-alpha-D-ribose 1-diphosphate + 4-hydroxybenzoate + H(+) = 4-(beta-D-ribofuranosyl)phenol 5'-phosphate + CO2 + diphosphate</text>
        <dbReference type="Rhea" id="RHEA:48556"/>
        <dbReference type="ChEBI" id="CHEBI:15378"/>
        <dbReference type="ChEBI" id="CHEBI:16526"/>
        <dbReference type="ChEBI" id="CHEBI:17879"/>
        <dbReference type="ChEBI" id="CHEBI:33019"/>
        <dbReference type="ChEBI" id="CHEBI:58017"/>
        <dbReference type="ChEBI" id="CHEBI:82767"/>
        <dbReference type="EC" id="2.4.2.54"/>
    </reaction>
</comment>
<dbReference type="UniPathway" id="UPA00065"/>
<dbReference type="InterPro" id="IPR006204">
    <property type="entry name" value="GHMP_kinase_N_dom"/>
</dbReference>
<dbReference type="GO" id="GO:0008652">
    <property type="term" value="P:amino acid biosynthetic process"/>
    <property type="evidence" value="ECO:0007669"/>
    <property type="project" value="UniProtKB-KW"/>
</dbReference>
<feature type="domain" description="GHMP kinase N-terminal" evidence="6">
    <location>
        <begin position="63"/>
        <end position="143"/>
    </location>
</feature>
<dbReference type="Gene3D" id="3.30.230.10">
    <property type="match status" value="1"/>
</dbReference>
<evidence type="ECO:0000313" key="9">
    <source>
        <dbReference type="Proteomes" id="UP000002315"/>
    </source>
</evidence>
<dbReference type="SUPFAM" id="SSF54211">
    <property type="entry name" value="Ribosomal protein S5 domain 2-like"/>
    <property type="match status" value="1"/>
</dbReference>
<dbReference type="KEGG" id="mfv:Mfer_0206"/>
<dbReference type="InterPro" id="IPR013750">
    <property type="entry name" value="GHMP_kinase_C_dom"/>
</dbReference>
<feature type="domain" description="GHMP kinase C-terminal" evidence="7">
    <location>
        <begin position="225"/>
        <end position="303"/>
    </location>
</feature>
<evidence type="ECO:0000313" key="8">
    <source>
        <dbReference type="EMBL" id="ADP77009.1"/>
    </source>
</evidence>
<evidence type="ECO:0000256" key="2">
    <source>
        <dbReference type="ARBA" id="ARBA00022679"/>
    </source>
</evidence>
<dbReference type="GO" id="GO:0043793">
    <property type="term" value="F:beta-ribofuranosylaminobenzene 5'-phosphate synthase activity"/>
    <property type="evidence" value="ECO:0007669"/>
    <property type="project" value="UniProtKB-EC"/>
</dbReference>
<dbReference type="InterPro" id="IPR053442">
    <property type="entry name" value="Beta-RFA-P_synthase"/>
</dbReference>
<dbReference type="InterPro" id="IPR014721">
    <property type="entry name" value="Ribsml_uS5_D2-typ_fold_subgr"/>
</dbReference>
<evidence type="ECO:0000259" key="6">
    <source>
        <dbReference type="Pfam" id="PF00288"/>
    </source>
</evidence>
<dbReference type="NCBIfam" id="NF040726">
    <property type="entry name" value="BetaRFA-P_synth"/>
    <property type="match status" value="1"/>
</dbReference>
<comment type="subunit">
    <text evidence="5">Homodimer.</text>
</comment>
<dbReference type="EMBL" id="CP002278">
    <property type="protein sequence ID" value="ADP77009.1"/>
    <property type="molecule type" value="Genomic_DNA"/>
</dbReference>
<comment type="pathway">
    <text evidence="5">Cofactor biosynthesis; 5,6,7,8-tetrahydromethanopterin biosynthesis.</text>
</comment>
<accession>E3GXH7</accession>
<dbReference type="SUPFAM" id="SSF55060">
    <property type="entry name" value="GHMP Kinase, C-terminal domain"/>
    <property type="match status" value="1"/>
</dbReference>
<dbReference type="NCBIfam" id="TIGR00144">
    <property type="entry name" value="beta_RFAP_syn"/>
    <property type="match status" value="1"/>
</dbReference>
<evidence type="ECO:0000256" key="5">
    <source>
        <dbReference type="PIRNR" id="PIRNR004884"/>
    </source>
</evidence>
<dbReference type="AlphaFoldDB" id="E3GXH7"/>
<organism evidence="8 9">
    <name type="scientific">Methanothermus fervidus (strain ATCC 43054 / DSM 2088 / JCM 10308 / V24 S)</name>
    <dbReference type="NCBI Taxonomy" id="523846"/>
    <lineage>
        <taxon>Archaea</taxon>
        <taxon>Methanobacteriati</taxon>
        <taxon>Methanobacteriota</taxon>
        <taxon>Methanomada group</taxon>
        <taxon>Methanobacteria</taxon>
        <taxon>Methanobacteriales</taxon>
        <taxon>Methanothermaceae</taxon>
        <taxon>Methanothermus</taxon>
    </lineage>
</organism>
<comment type="function">
    <text evidence="5">Catalyzes the condensation of 4-aminobenzoate (pABA) with 5-phospho-alpha-D-ribose 1-diphosphate (PRPP) to produce beta-ribofuranosylaminobenzene 5'-phosphate (beta-RFA-P).</text>
</comment>
<keyword evidence="3" id="KW-0547">Nucleotide-binding</keyword>
<dbReference type="Pfam" id="PF00288">
    <property type="entry name" value="GHMP_kinases_N"/>
    <property type="match status" value="1"/>
</dbReference>
<evidence type="ECO:0000256" key="3">
    <source>
        <dbReference type="ARBA" id="ARBA00022741"/>
    </source>
</evidence>
<dbReference type="PIRSF" id="PIRSF004884">
    <property type="entry name" value="Sugar_kin_arch"/>
    <property type="match status" value="1"/>
</dbReference>
<sequence>MEVKTPSRLHITLIDLNGKIGRIDGGIGITLKKPSIVIKGEPAERSKIEFSGKVYSEKEYINKIKMATEKTLDYFDENTNFEFNVKKTYPAHAGLGSGTQTALATAKIISHYLGYECDARSLAKIVGRGGTSGIGVAAFENGGFIVDGGHSTSEKKDFLPSSASKASPPPILVNYNFPKDWKIIVAMPYSGRSISGNKEVNIFKKYCPIPLRDVEKICHIILMKMLPALIEKDIEEFGDCINKIQNLGFKKIERELQSKYVDKIIENMKSAGAVCAGMSSFGPTVYGITDSNAKDIANAAREVIGDEGEVIITNAQNKGAEIKK</sequence>
<dbReference type="EC" id="2.4.2.54" evidence="5"/>
<proteinExistence type="inferred from homology"/>
<dbReference type="InterPro" id="IPR020568">
    <property type="entry name" value="Ribosomal_Su5_D2-typ_SF"/>
</dbReference>
<reference evidence="8 9" key="1">
    <citation type="journal article" date="2010" name="Stand. Genomic Sci.">
        <title>Complete genome sequence of Methanothermus fervidus type strain (V24S).</title>
        <authorList>
            <person name="Anderson I."/>
            <person name="Djao O.D."/>
            <person name="Misra M."/>
            <person name="Chertkov O."/>
            <person name="Nolan M."/>
            <person name="Lucas S."/>
            <person name="Lapidus A."/>
            <person name="Del Rio T.G."/>
            <person name="Tice H."/>
            <person name="Cheng J.F."/>
            <person name="Tapia R."/>
            <person name="Han C."/>
            <person name="Goodwin L."/>
            <person name="Pitluck S."/>
            <person name="Liolios K."/>
            <person name="Ivanova N."/>
            <person name="Mavromatis K."/>
            <person name="Mikhailova N."/>
            <person name="Pati A."/>
            <person name="Brambilla E."/>
            <person name="Chen A."/>
            <person name="Palaniappan K."/>
            <person name="Land M."/>
            <person name="Hauser L."/>
            <person name="Chang Y.J."/>
            <person name="Jeffries C.D."/>
            <person name="Sikorski J."/>
            <person name="Spring S."/>
            <person name="Rohde M."/>
            <person name="Eichinger K."/>
            <person name="Huber H."/>
            <person name="Wirth R."/>
            <person name="Goker M."/>
            <person name="Detter J.C."/>
            <person name="Woyke T."/>
            <person name="Bristow J."/>
            <person name="Eisen J.A."/>
            <person name="Markowitz V."/>
            <person name="Hugenholtz P."/>
            <person name="Klenk H.P."/>
            <person name="Kyrpides N.C."/>
        </authorList>
    </citation>
    <scope>NUCLEOTIDE SEQUENCE [LARGE SCALE GENOMIC DNA]</scope>
    <source>
        <strain evidence="9">ATCC 43054 / DSM 2088 / JCM 10308 / V24 S</strain>
    </source>
</reference>
<keyword evidence="1" id="KW-0028">Amino-acid biosynthesis</keyword>
<dbReference type="Gene3D" id="3.30.70.890">
    <property type="entry name" value="GHMP kinase, C-terminal domain"/>
    <property type="match status" value="1"/>
</dbReference>
<dbReference type="GO" id="GO:0005524">
    <property type="term" value="F:ATP binding"/>
    <property type="evidence" value="ECO:0007669"/>
    <property type="project" value="UniProtKB-UniRule"/>
</dbReference>
<dbReference type="InterPro" id="IPR036554">
    <property type="entry name" value="GHMP_kinase_C_sf"/>
</dbReference>
<dbReference type="PANTHER" id="PTHR20861:SF6">
    <property type="entry name" value="BETA-RIBOFURANOSYLPHENOL 5'-PHOSPHATE SYNTHASE"/>
    <property type="match status" value="1"/>
</dbReference>
<dbReference type="STRING" id="523846.Mfer_0206"/>
<keyword evidence="9" id="KW-1185">Reference proteome</keyword>